<reference evidence="2 3" key="1">
    <citation type="submission" date="2020-08" db="EMBL/GenBank/DDBJ databases">
        <title>Sequencing the genomes of 1000 actinobacteria strains.</title>
        <authorList>
            <person name="Klenk H.-P."/>
        </authorList>
    </citation>
    <scope>NUCLEOTIDE SEQUENCE [LARGE SCALE GENOMIC DNA]</scope>
    <source>
        <strain evidence="2 3">DSM 20419</strain>
    </source>
</reference>
<name>A0A7W4YGR9_9MICO</name>
<dbReference type="Proteomes" id="UP000545286">
    <property type="component" value="Unassembled WGS sequence"/>
</dbReference>
<proteinExistence type="predicted"/>
<dbReference type="EMBL" id="JACHWJ010000003">
    <property type="protein sequence ID" value="MBB2958366.1"/>
    <property type="molecule type" value="Genomic_DNA"/>
</dbReference>
<organism evidence="2 3">
    <name type="scientific">Pseudoclavibacter helvolus</name>
    <dbReference type="NCBI Taxonomy" id="255205"/>
    <lineage>
        <taxon>Bacteria</taxon>
        <taxon>Bacillati</taxon>
        <taxon>Actinomycetota</taxon>
        <taxon>Actinomycetes</taxon>
        <taxon>Micrococcales</taxon>
        <taxon>Microbacteriaceae</taxon>
        <taxon>Pseudoclavibacter</taxon>
    </lineage>
</organism>
<sequence>MAAGYARLLPDASGSTTPPADRAADGGISGAIDRRRRSPTTVAAFRSEEAGGPTRP</sequence>
<accession>A0A7W4YGR9</accession>
<dbReference type="AlphaFoldDB" id="A0A7W4YGR9"/>
<dbReference type="RefSeq" id="WP_183625348.1">
    <property type="nucleotide sequence ID" value="NZ_JACHWJ010000003.1"/>
</dbReference>
<comment type="caution">
    <text evidence="2">The sequence shown here is derived from an EMBL/GenBank/DDBJ whole genome shotgun (WGS) entry which is preliminary data.</text>
</comment>
<evidence type="ECO:0000313" key="3">
    <source>
        <dbReference type="Proteomes" id="UP000545286"/>
    </source>
</evidence>
<gene>
    <name evidence="2" type="ORF">FHX72_002511</name>
</gene>
<feature type="region of interest" description="Disordered" evidence="1">
    <location>
        <begin position="1"/>
        <end position="56"/>
    </location>
</feature>
<evidence type="ECO:0000313" key="2">
    <source>
        <dbReference type="EMBL" id="MBB2958366.1"/>
    </source>
</evidence>
<evidence type="ECO:0000256" key="1">
    <source>
        <dbReference type="SAM" id="MobiDB-lite"/>
    </source>
</evidence>
<protein>
    <submittedName>
        <fullName evidence="2">Uncharacterized protein</fullName>
    </submittedName>
</protein>
<keyword evidence="3" id="KW-1185">Reference proteome</keyword>